<dbReference type="InterPro" id="IPR003616">
    <property type="entry name" value="Post-SET_dom"/>
</dbReference>
<dbReference type="SMART" id="SM00249">
    <property type="entry name" value="PHD"/>
    <property type="match status" value="2"/>
</dbReference>
<dbReference type="InterPro" id="IPR041956">
    <property type="entry name" value="ATX1/2_ePHD"/>
</dbReference>
<feature type="domain" description="PHD-type" evidence="12">
    <location>
        <begin position="626"/>
        <end position="677"/>
    </location>
</feature>
<organism evidence="17 18">
    <name type="scientific">Apostasia shenzhenica</name>
    <dbReference type="NCBI Taxonomy" id="1088818"/>
    <lineage>
        <taxon>Eukaryota</taxon>
        <taxon>Viridiplantae</taxon>
        <taxon>Streptophyta</taxon>
        <taxon>Embryophyta</taxon>
        <taxon>Tracheophyta</taxon>
        <taxon>Spermatophyta</taxon>
        <taxon>Magnoliopsida</taxon>
        <taxon>Liliopsida</taxon>
        <taxon>Asparagales</taxon>
        <taxon>Orchidaceae</taxon>
        <taxon>Apostasioideae</taxon>
        <taxon>Apostasia</taxon>
    </lineage>
</organism>
<feature type="region of interest" description="Disordered" evidence="11">
    <location>
        <begin position="92"/>
        <end position="161"/>
    </location>
</feature>
<dbReference type="PANTHER" id="PTHR13793:SF140">
    <property type="entry name" value="HISTONE-LYSINE N-METHYLTRANSFERASE ATX2"/>
    <property type="match status" value="1"/>
</dbReference>
<dbReference type="Proteomes" id="UP000236161">
    <property type="component" value="Unassembled WGS sequence"/>
</dbReference>
<dbReference type="PROSITE" id="PS50812">
    <property type="entry name" value="PWWP"/>
    <property type="match status" value="1"/>
</dbReference>
<keyword evidence="9" id="KW-0539">Nucleus</keyword>
<dbReference type="SUPFAM" id="SSF57903">
    <property type="entry name" value="FYVE/PHD zinc finger"/>
    <property type="match status" value="1"/>
</dbReference>
<dbReference type="PROSITE" id="PS51805">
    <property type="entry name" value="EPHD"/>
    <property type="match status" value="1"/>
</dbReference>
<evidence type="ECO:0000259" key="12">
    <source>
        <dbReference type="PROSITE" id="PS50016"/>
    </source>
</evidence>
<keyword evidence="2 17" id="KW-0489">Methyltransferase</keyword>
<proteinExistence type="predicted"/>
<evidence type="ECO:0000313" key="18">
    <source>
        <dbReference type="Proteomes" id="UP000236161"/>
    </source>
</evidence>
<dbReference type="InterPro" id="IPR034732">
    <property type="entry name" value="EPHD"/>
</dbReference>
<evidence type="ECO:0000256" key="8">
    <source>
        <dbReference type="ARBA" id="ARBA00022853"/>
    </source>
</evidence>
<dbReference type="PANTHER" id="PTHR13793">
    <property type="entry name" value="PHD FINGER PROTEINS"/>
    <property type="match status" value="1"/>
</dbReference>
<dbReference type="Pfam" id="PF00856">
    <property type="entry name" value="SET"/>
    <property type="match status" value="1"/>
</dbReference>
<dbReference type="SUPFAM" id="SSF82199">
    <property type="entry name" value="SET domain"/>
    <property type="match status" value="1"/>
</dbReference>
<dbReference type="Gene3D" id="2.30.30.140">
    <property type="match status" value="2"/>
</dbReference>
<keyword evidence="4" id="KW-0949">S-adenosyl-L-methionine</keyword>
<dbReference type="Pfam" id="PF05965">
    <property type="entry name" value="FYRC"/>
    <property type="match status" value="1"/>
</dbReference>
<dbReference type="Gene3D" id="3.30.160.360">
    <property type="match status" value="1"/>
</dbReference>
<evidence type="ECO:0000313" key="17">
    <source>
        <dbReference type="EMBL" id="PKA57771.1"/>
    </source>
</evidence>
<dbReference type="OrthoDB" id="308383at2759"/>
<evidence type="ECO:0000259" key="13">
    <source>
        <dbReference type="PROSITE" id="PS50280"/>
    </source>
</evidence>
<dbReference type="GO" id="GO:0008168">
    <property type="term" value="F:methyltransferase activity"/>
    <property type="evidence" value="ECO:0007669"/>
    <property type="project" value="UniProtKB-KW"/>
</dbReference>
<protein>
    <submittedName>
        <fullName evidence="17">Histone-lysine N-methyltransferase ATX2</fullName>
        <ecNumber evidence="17">2.1.1.43</ecNumber>
    </submittedName>
</protein>
<evidence type="ECO:0000256" key="6">
    <source>
        <dbReference type="ARBA" id="ARBA00022771"/>
    </source>
</evidence>
<dbReference type="Pfam" id="PF13832">
    <property type="entry name" value="zf-HC5HC2H_2"/>
    <property type="match status" value="1"/>
</dbReference>
<dbReference type="InterPro" id="IPR019787">
    <property type="entry name" value="Znf_PHD-finger"/>
</dbReference>
<keyword evidence="6 10" id="KW-0863">Zinc-finger</keyword>
<dbReference type="PROSITE" id="PS50016">
    <property type="entry name" value="ZF_PHD_2"/>
    <property type="match status" value="1"/>
</dbReference>
<dbReference type="SMART" id="SM00293">
    <property type="entry name" value="PWWP"/>
    <property type="match status" value="1"/>
</dbReference>
<dbReference type="GO" id="GO:0008270">
    <property type="term" value="F:zinc ion binding"/>
    <property type="evidence" value="ECO:0007669"/>
    <property type="project" value="UniProtKB-KW"/>
</dbReference>
<evidence type="ECO:0000259" key="15">
    <source>
        <dbReference type="PROSITE" id="PS50868"/>
    </source>
</evidence>
<dbReference type="InterPro" id="IPR013083">
    <property type="entry name" value="Znf_RING/FYVE/PHD"/>
</dbReference>
<keyword evidence="3 17" id="KW-0808">Transferase</keyword>
<dbReference type="CDD" id="cd15494">
    <property type="entry name" value="PHD_ATX1_2_like"/>
    <property type="match status" value="1"/>
</dbReference>
<dbReference type="InterPro" id="IPR050701">
    <property type="entry name" value="Histone_Mod_Regulator"/>
</dbReference>
<dbReference type="CDD" id="cd10518">
    <property type="entry name" value="SET_SETD1-like"/>
    <property type="match status" value="1"/>
</dbReference>
<evidence type="ECO:0000256" key="10">
    <source>
        <dbReference type="PROSITE-ProRule" id="PRU00146"/>
    </source>
</evidence>
<evidence type="ECO:0000256" key="5">
    <source>
        <dbReference type="ARBA" id="ARBA00022723"/>
    </source>
</evidence>
<dbReference type="GO" id="GO:0005634">
    <property type="term" value="C:nucleus"/>
    <property type="evidence" value="ECO:0007669"/>
    <property type="project" value="UniProtKB-SubCell"/>
</dbReference>
<dbReference type="InterPro" id="IPR001214">
    <property type="entry name" value="SET_dom"/>
</dbReference>
<dbReference type="PROSITE" id="PS50280">
    <property type="entry name" value="SET"/>
    <property type="match status" value="1"/>
</dbReference>
<dbReference type="Gene3D" id="2.170.270.10">
    <property type="entry name" value="SET domain"/>
    <property type="match status" value="1"/>
</dbReference>
<dbReference type="SMART" id="SM00317">
    <property type="entry name" value="SET"/>
    <property type="match status" value="1"/>
</dbReference>
<dbReference type="InterPro" id="IPR019786">
    <property type="entry name" value="Zinc_finger_PHD-type_CS"/>
</dbReference>
<evidence type="ECO:0000259" key="14">
    <source>
        <dbReference type="PROSITE" id="PS50812"/>
    </source>
</evidence>
<dbReference type="FunFam" id="3.30.40.10:FF:000293">
    <property type="entry name" value="Histone-lysine N-methyltransferase"/>
    <property type="match status" value="1"/>
</dbReference>
<feature type="domain" description="Post-SET" evidence="15">
    <location>
        <begin position="1052"/>
        <end position="1068"/>
    </location>
</feature>
<dbReference type="InterPro" id="IPR046341">
    <property type="entry name" value="SET_dom_sf"/>
</dbReference>
<dbReference type="Pfam" id="PF00855">
    <property type="entry name" value="PWWP"/>
    <property type="match status" value="1"/>
</dbReference>
<keyword evidence="8" id="KW-0156">Chromatin regulator</keyword>
<reference evidence="17 18" key="1">
    <citation type="journal article" date="2017" name="Nature">
        <title>The Apostasia genome and the evolution of orchids.</title>
        <authorList>
            <person name="Zhang G.Q."/>
            <person name="Liu K.W."/>
            <person name="Li Z."/>
            <person name="Lohaus R."/>
            <person name="Hsiao Y.Y."/>
            <person name="Niu S.C."/>
            <person name="Wang J.Y."/>
            <person name="Lin Y.C."/>
            <person name="Xu Q."/>
            <person name="Chen L.J."/>
            <person name="Yoshida K."/>
            <person name="Fujiwara S."/>
            <person name="Wang Z.W."/>
            <person name="Zhang Y.Q."/>
            <person name="Mitsuda N."/>
            <person name="Wang M."/>
            <person name="Liu G.H."/>
            <person name="Pecoraro L."/>
            <person name="Huang H.X."/>
            <person name="Xiao X.J."/>
            <person name="Lin M."/>
            <person name="Wu X.Y."/>
            <person name="Wu W.L."/>
            <person name="Chen Y.Y."/>
            <person name="Chang S.B."/>
            <person name="Sakamoto S."/>
            <person name="Ohme-Takagi M."/>
            <person name="Yagi M."/>
            <person name="Zeng S.J."/>
            <person name="Shen C.Y."/>
            <person name="Yeh C.M."/>
            <person name="Luo Y.B."/>
            <person name="Tsai W.C."/>
            <person name="Van de Peer Y."/>
            <person name="Liu Z.J."/>
        </authorList>
    </citation>
    <scope>NUCLEOTIDE SEQUENCE [LARGE SCALE GENOMIC DNA]</scope>
    <source>
        <strain evidence="18">cv. Shenzhen</strain>
        <tissue evidence="17">Stem</tissue>
    </source>
</reference>
<evidence type="ECO:0000256" key="4">
    <source>
        <dbReference type="ARBA" id="ARBA00022691"/>
    </source>
</evidence>
<evidence type="ECO:0000259" key="16">
    <source>
        <dbReference type="PROSITE" id="PS51805"/>
    </source>
</evidence>
<dbReference type="SUPFAM" id="SSF63748">
    <property type="entry name" value="Tudor/PWWP/MBT"/>
    <property type="match status" value="1"/>
</dbReference>
<gene>
    <name evidence="17" type="primary">ATX2</name>
    <name evidence="17" type="ORF">AXF42_Ash015148</name>
</gene>
<dbReference type="Pfam" id="PF05964">
    <property type="entry name" value="FYRN"/>
    <property type="match status" value="1"/>
</dbReference>
<name>A0A2I0AQD9_9ASPA</name>
<dbReference type="AlphaFoldDB" id="A0A2I0AQD9"/>
<evidence type="ECO:0000256" key="1">
    <source>
        <dbReference type="ARBA" id="ARBA00004123"/>
    </source>
</evidence>
<dbReference type="GO" id="GO:0140993">
    <property type="term" value="F:histone modifying activity"/>
    <property type="evidence" value="ECO:0007669"/>
    <property type="project" value="UniProtKB-ARBA"/>
</dbReference>
<dbReference type="Pfam" id="PF13831">
    <property type="entry name" value="PHD_2"/>
    <property type="match status" value="1"/>
</dbReference>
<dbReference type="GO" id="GO:0006357">
    <property type="term" value="P:regulation of transcription by RNA polymerase II"/>
    <property type="evidence" value="ECO:0007669"/>
    <property type="project" value="TreeGrafter"/>
</dbReference>
<dbReference type="STRING" id="1088818.A0A2I0AQD9"/>
<dbReference type="EMBL" id="KZ451960">
    <property type="protein sequence ID" value="PKA57771.1"/>
    <property type="molecule type" value="Genomic_DNA"/>
</dbReference>
<dbReference type="CDD" id="cd20404">
    <property type="entry name" value="Tudor_Agenet_AtEML-like"/>
    <property type="match status" value="1"/>
</dbReference>
<evidence type="ECO:0000256" key="7">
    <source>
        <dbReference type="ARBA" id="ARBA00022833"/>
    </source>
</evidence>
<evidence type="ECO:0000256" key="9">
    <source>
        <dbReference type="ARBA" id="ARBA00023242"/>
    </source>
</evidence>
<comment type="subcellular location">
    <subcellularLocation>
        <location evidence="1">Nucleus</location>
    </subcellularLocation>
</comment>
<dbReference type="PROSITE" id="PS51543">
    <property type="entry name" value="FYRC"/>
    <property type="match status" value="1"/>
</dbReference>
<feature type="domain" description="PWWP" evidence="14">
    <location>
        <begin position="331"/>
        <end position="393"/>
    </location>
</feature>
<sequence>MPPLLEEFVHEEEEVDHPMRYLPIRHVYSSTSPCVNSGRSCNVVSKKVKAGRLIVDEGESEGKDGKKLINLCNGGIFRGSASSPLLVYSRRSKKPRVMTGGDKSGSLVDPSMKSENGSEVDFEGQECEGNGGRDDDMEGSNGNRSVSAEASLDDESGKGINGERREKFELLSLVAAGHARDGDEAGETQGRANRRSVRVNSSVGRKRSLRSQKNSSCPRNEKKWVELDCEEADPEAFVGLACKVFWPMDDDWFKGFVVSYDSGTHQHHIKYNDGDDEHLIIADEKIKFRVSYEEIHCLNLKLGISNSKKGLDHYEMLSLAVVSEDRDVLEPGDVVWAKLTGHAKWPALVVNEPDAGASGLKPIRREQSIFVQFFGTHDFARIGVKQVMPFGKGVHSSLDLKCKQDSFLRSLDEVKLYLSNQHFPERMLRYQKAMGISHGRAAFGDDREGNYAFDEHSGDEMMPQTEECMYIPIEVGNLRVTNLGRVVQDSVYFQNKHHVWPEGYTAYRKFASTKVPNLKSVYKMEVLRNPKLMSRPLFRVTTGEGEQIDGPNPTACWKEVYERIRNTVSNGFLAEVEGYDFQKSGSYMFGFSNPIVSKHIQAKLGSTNGNCVPAGYRAVRIEWKDLDRCNVCHMDEEYEGNLFLQCDKCRMMVHARCYGELEPLDGELWHCKLCRDGAPRHPPPCCLCPVTGGAMKPTSDGQWAHLACAMWIPETCLSDVKKMEPIDGINQIHKDRWKLLCSICRVTYGACIQCSNSNCRVAYHPLCARAAGYCVELEDEDRIHLMSLDEDDDQCVRLISFCKRHSQPSNERSPTDETLTLPSRQNSCYVPPLNLSGCARTEPYLYFRRGQKAPVVVTAASAKRLYVENQPYLVTGYRQNGTGAALSLNKSQQTIFSSGDQKLKNQPETSVRVSSMSEKYGNMKATFRMRLAFGKSRIHGFGVFAKLPHKAGDMVIEYAGELVRPSIADIREHCIYNSLVGAGTYMFRIDDERVIDATKAGSVAHLINHSCEPNCYSRVISVNGDEHIIIFAKRDVNHWEELTYDYRFFSKDVLACNCGFPRCRGIVNDTEERIVTAVVPRKELINWDGE</sequence>
<dbReference type="SMART" id="SM00541">
    <property type="entry name" value="FYRN"/>
    <property type="match status" value="1"/>
</dbReference>
<keyword evidence="5" id="KW-0479">Metal-binding</keyword>
<feature type="domain" description="SET" evidence="13">
    <location>
        <begin position="929"/>
        <end position="1047"/>
    </location>
</feature>
<dbReference type="InterPro" id="IPR003889">
    <property type="entry name" value="FYrich_C"/>
</dbReference>
<dbReference type="GO" id="GO:0000785">
    <property type="term" value="C:chromatin"/>
    <property type="evidence" value="ECO:0007669"/>
    <property type="project" value="TreeGrafter"/>
</dbReference>
<dbReference type="Gene3D" id="3.30.40.10">
    <property type="entry name" value="Zinc/RING finger domain, C3HC4 (zinc finger)"/>
    <property type="match status" value="2"/>
</dbReference>
<evidence type="ECO:0000256" key="11">
    <source>
        <dbReference type="SAM" id="MobiDB-lite"/>
    </source>
</evidence>
<feature type="region of interest" description="Disordered" evidence="11">
    <location>
        <begin position="179"/>
        <end position="216"/>
    </location>
</feature>
<keyword evidence="7" id="KW-0862">Zinc</keyword>
<keyword evidence="18" id="KW-1185">Reference proteome</keyword>
<dbReference type="InterPro" id="IPR042010">
    <property type="entry name" value="ATX1/2_PHD"/>
</dbReference>
<dbReference type="PROSITE" id="PS50868">
    <property type="entry name" value="POST_SET"/>
    <property type="match status" value="1"/>
</dbReference>
<accession>A0A2I0AQD9</accession>
<dbReference type="PROSITE" id="PS51542">
    <property type="entry name" value="FYRN"/>
    <property type="match status" value="1"/>
</dbReference>
<dbReference type="InterPro" id="IPR000313">
    <property type="entry name" value="PWWP_dom"/>
</dbReference>
<dbReference type="PROSITE" id="PS01359">
    <property type="entry name" value="ZF_PHD_1"/>
    <property type="match status" value="1"/>
</dbReference>
<evidence type="ECO:0000256" key="2">
    <source>
        <dbReference type="ARBA" id="ARBA00022603"/>
    </source>
</evidence>
<dbReference type="GO" id="GO:0032259">
    <property type="term" value="P:methylation"/>
    <property type="evidence" value="ECO:0007669"/>
    <property type="project" value="UniProtKB-KW"/>
</dbReference>
<dbReference type="InterPro" id="IPR011011">
    <property type="entry name" value="Znf_FYVE_PHD"/>
</dbReference>
<dbReference type="InterPro" id="IPR001965">
    <property type="entry name" value="Znf_PHD"/>
</dbReference>
<dbReference type="EC" id="2.1.1.43" evidence="17"/>
<dbReference type="CDD" id="cd15662">
    <property type="entry name" value="ePHD_ATX1_2_like"/>
    <property type="match status" value="1"/>
</dbReference>
<feature type="domain" description="PHD-type" evidence="16">
    <location>
        <begin position="682"/>
        <end position="806"/>
    </location>
</feature>
<evidence type="ECO:0000256" key="3">
    <source>
        <dbReference type="ARBA" id="ARBA00022679"/>
    </source>
</evidence>
<dbReference type="InterPro" id="IPR003888">
    <property type="entry name" value="FYrich_N"/>
</dbReference>